<evidence type="ECO:0000313" key="1">
    <source>
        <dbReference type="EMBL" id="BAL99734.1"/>
    </source>
</evidence>
<gene>
    <name evidence="1" type="ordered locus">CLDAP_16950</name>
</gene>
<dbReference type="Gene3D" id="3.10.290.30">
    <property type="entry name" value="MM3350-like"/>
    <property type="match status" value="1"/>
</dbReference>
<dbReference type="RefSeq" id="WP_014432972.1">
    <property type="nucleotide sequence ID" value="NC_017079.1"/>
</dbReference>
<protein>
    <submittedName>
        <fullName evidence="1">Uncharacterized protein</fullName>
    </submittedName>
</protein>
<dbReference type="AlphaFoldDB" id="I0I397"/>
<proteinExistence type="predicted"/>
<dbReference type="HOGENOM" id="CLU_1253548_0_0_0"/>
<dbReference type="KEGG" id="cap:CLDAP_16950"/>
<evidence type="ECO:0000313" key="2">
    <source>
        <dbReference type="Proteomes" id="UP000007880"/>
    </source>
</evidence>
<keyword evidence="2" id="KW-1185">Reference proteome</keyword>
<dbReference type="InterPro" id="IPR024047">
    <property type="entry name" value="MM3350-like_sf"/>
</dbReference>
<dbReference type="SUPFAM" id="SSF159941">
    <property type="entry name" value="MM3350-like"/>
    <property type="match status" value="1"/>
</dbReference>
<dbReference type="EMBL" id="AP012337">
    <property type="protein sequence ID" value="BAL99734.1"/>
    <property type="molecule type" value="Genomic_DNA"/>
</dbReference>
<sequence length="243" mass="26960">MARATATKASTKGVCAFCEQEVTASSMLRHLTGCAARQAAIDKAETSKRKTQPLYHVVVRNAIDGRYWLHLELSASATLQDLDAYLRAIWVDCCGHMSHFVFGSTRYQELIDGFFAIGDQKSLSTRVADVFRPGLKGKYEYDFGSPTELNIEVVAERMGKPLSTKPVKLLARNLLPAFTCAECTEQATHICLQCYYERGEPACYLCAAHAKTHGCTLYGGPRLRYNSPRTGRCKYNGPAKPPY</sequence>
<dbReference type="eggNOG" id="ENOG5032U08">
    <property type="taxonomic scope" value="Bacteria"/>
</dbReference>
<dbReference type="STRING" id="926550.CLDAP_16950"/>
<reference evidence="1 2" key="1">
    <citation type="submission" date="2012-02" db="EMBL/GenBank/DDBJ databases">
        <title>Complete genome sequence of Caldilinea aerophila DSM 14535 (= NBRC 102666).</title>
        <authorList>
            <person name="Oguchi A."/>
            <person name="Hosoyama A."/>
            <person name="Sekine M."/>
            <person name="Fukai R."/>
            <person name="Kato Y."/>
            <person name="Nakamura S."/>
            <person name="Hanada S."/>
            <person name="Yamazaki S."/>
            <person name="Fujita N."/>
        </authorList>
    </citation>
    <scope>NUCLEOTIDE SEQUENCE [LARGE SCALE GENOMIC DNA]</scope>
    <source>
        <strain evidence="2">DSM 14535 / JCM 11387 / NBRC 104270 / STL-6-O1</strain>
    </source>
</reference>
<organism evidence="1 2">
    <name type="scientific">Caldilinea aerophila (strain DSM 14535 / JCM 11387 / NBRC 104270 / STL-6-O1)</name>
    <dbReference type="NCBI Taxonomy" id="926550"/>
    <lineage>
        <taxon>Bacteria</taxon>
        <taxon>Bacillati</taxon>
        <taxon>Chloroflexota</taxon>
        <taxon>Caldilineae</taxon>
        <taxon>Caldilineales</taxon>
        <taxon>Caldilineaceae</taxon>
        <taxon>Caldilinea</taxon>
    </lineage>
</organism>
<name>I0I397_CALAS</name>
<accession>I0I397</accession>
<dbReference type="Proteomes" id="UP000007880">
    <property type="component" value="Chromosome"/>
</dbReference>